<evidence type="ECO:0000313" key="2">
    <source>
        <dbReference type="EnsemblMetazoa" id="CJA11540.1"/>
    </source>
</evidence>
<sequence>MSELTSTEDVPSSSISSSDEPLRPGEFEKLVFAVSKAFPSIELSLMKKHDFELPEDLIKEIDAHKKELNTGKRKEKATRKSKSPNVDIEVEKADEKEVDNKNRKTPNRRSKVSESSEKSVQKDSKALKNKPLEETTKEDTNDSKTPNRKSKRVELKQDVLKNESEEVKPKQKPTKRMIDDEFRFLSDDEALLFVLSSEIRGVIYTDDSEADCNNKMSTKSKTASKKEEAIEKNSTPISSEKTPSTRRSRTRSEHQPAKVPRLE</sequence>
<protein>
    <submittedName>
        <fullName evidence="2">Uncharacterized protein</fullName>
    </submittedName>
</protein>
<evidence type="ECO:0000313" key="3">
    <source>
        <dbReference type="Proteomes" id="UP000005237"/>
    </source>
</evidence>
<organism evidence="2 3">
    <name type="scientific">Caenorhabditis japonica</name>
    <dbReference type="NCBI Taxonomy" id="281687"/>
    <lineage>
        <taxon>Eukaryota</taxon>
        <taxon>Metazoa</taxon>
        <taxon>Ecdysozoa</taxon>
        <taxon>Nematoda</taxon>
        <taxon>Chromadorea</taxon>
        <taxon>Rhabditida</taxon>
        <taxon>Rhabditina</taxon>
        <taxon>Rhabditomorpha</taxon>
        <taxon>Rhabditoidea</taxon>
        <taxon>Rhabditidae</taxon>
        <taxon>Peloderinae</taxon>
        <taxon>Caenorhabditis</taxon>
    </lineage>
</organism>
<feature type="compositionally biased region" description="Basic and acidic residues" evidence="1">
    <location>
        <begin position="89"/>
        <end position="102"/>
    </location>
</feature>
<reference evidence="3" key="1">
    <citation type="submission" date="2010-08" db="EMBL/GenBank/DDBJ databases">
        <authorList>
            <consortium name="Caenorhabditis japonica Sequencing Consortium"/>
            <person name="Wilson R.K."/>
        </authorList>
    </citation>
    <scope>NUCLEOTIDE SEQUENCE [LARGE SCALE GENOMIC DNA]</scope>
    <source>
        <strain evidence="3">DF5081</strain>
    </source>
</reference>
<dbReference type="AlphaFoldDB" id="A0A8R1HUR3"/>
<dbReference type="Proteomes" id="UP000005237">
    <property type="component" value="Unassembled WGS sequence"/>
</dbReference>
<feature type="compositionally biased region" description="Basic and acidic residues" evidence="1">
    <location>
        <begin position="111"/>
        <end position="142"/>
    </location>
</feature>
<accession>A0A8R1HUR3</accession>
<dbReference type="EnsemblMetazoa" id="CJA11540.1">
    <property type="protein sequence ID" value="CJA11540.1"/>
    <property type="gene ID" value="WBGene00130744"/>
</dbReference>
<feature type="compositionally biased region" description="Basic and acidic residues" evidence="1">
    <location>
        <begin position="152"/>
        <end position="169"/>
    </location>
</feature>
<feature type="compositionally biased region" description="Basic residues" evidence="1">
    <location>
        <begin position="73"/>
        <end position="82"/>
    </location>
</feature>
<evidence type="ECO:0000256" key="1">
    <source>
        <dbReference type="SAM" id="MobiDB-lite"/>
    </source>
</evidence>
<feature type="region of interest" description="Disordered" evidence="1">
    <location>
        <begin position="1"/>
        <end position="22"/>
    </location>
</feature>
<feature type="region of interest" description="Disordered" evidence="1">
    <location>
        <begin position="209"/>
        <end position="263"/>
    </location>
</feature>
<feature type="region of interest" description="Disordered" evidence="1">
    <location>
        <begin position="63"/>
        <end position="176"/>
    </location>
</feature>
<reference evidence="2" key="2">
    <citation type="submission" date="2022-06" db="UniProtKB">
        <authorList>
            <consortium name="EnsemblMetazoa"/>
        </authorList>
    </citation>
    <scope>IDENTIFICATION</scope>
    <source>
        <strain evidence="2">DF5081</strain>
    </source>
</reference>
<feature type="compositionally biased region" description="Basic and acidic residues" evidence="1">
    <location>
        <begin position="250"/>
        <end position="263"/>
    </location>
</feature>
<feature type="compositionally biased region" description="Polar residues" evidence="1">
    <location>
        <begin position="1"/>
        <end position="11"/>
    </location>
</feature>
<proteinExistence type="predicted"/>
<keyword evidence="3" id="KW-1185">Reference proteome</keyword>
<feature type="compositionally biased region" description="Basic and acidic residues" evidence="1">
    <location>
        <begin position="63"/>
        <end position="72"/>
    </location>
</feature>
<name>A0A8R1HUR3_CAEJA</name>